<reference evidence="3 4" key="1">
    <citation type="submission" date="2021-02" db="EMBL/GenBank/DDBJ databases">
        <authorList>
            <person name="Han P."/>
        </authorList>
    </citation>
    <scope>NUCLEOTIDE SEQUENCE [LARGE SCALE GENOMIC DNA]</scope>
    <source>
        <strain evidence="3">Candidatus Nitrospira sp. ZN2</strain>
    </source>
</reference>
<feature type="transmembrane region" description="Helical" evidence="2">
    <location>
        <begin position="30"/>
        <end position="52"/>
    </location>
</feature>
<evidence type="ECO:0000313" key="3">
    <source>
        <dbReference type="EMBL" id="CAE6704266.1"/>
    </source>
</evidence>
<feature type="region of interest" description="Disordered" evidence="1">
    <location>
        <begin position="63"/>
        <end position="85"/>
    </location>
</feature>
<feature type="transmembrane region" description="Helical" evidence="2">
    <location>
        <begin position="124"/>
        <end position="144"/>
    </location>
</feature>
<protein>
    <recommendedName>
        <fullName evidence="5">Copper resistance protein D domain-containing protein</fullName>
    </recommendedName>
</protein>
<evidence type="ECO:0008006" key="5">
    <source>
        <dbReference type="Google" id="ProtNLM"/>
    </source>
</evidence>
<feature type="transmembrane region" description="Helical" evidence="2">
    <location>
        <begin position="196"/>
        <end position="215"/>
    </location>
</feature>
<evidence type="ECO:0000256" key="2">
    <source>
        <dbReference type="SAM" id="Phobius"/>
    </source>
</evidence>
<sequence>MPEPSSWPIRLAGWAVRCLPKGFLSPIQCLSALTSVVPLLALLCLLLSVVAASHSMAQSADHGQTHALGGQAHHHGHPSAGEDQWEGSRQGVAYSEFNHHLAGVFLLLIGLGEVRQALGWTSLAWTRVLLPGALIVAGIFLLIWSDHDAWPVGSMTFVQTFGGLDPEVLQHKVYGILALAVGSVECLRRVGWSDHAVWAAPLPLFAIVGGLMLFGHSHGEHPAAQKIALHHVMMGTMAITAGSSKLISGWRSRQLIAERSYWELLWACLVVAIGLQLLIYSE</sequence>
<keyword evidence="2" id="KW-0472">Membrane</keyword>
<comment type="caution">
    <text evidence="3">The sequence shown here is derived from an EMBL/GenBank/DDBJ whole genome shotgun (WGS) entry which is preliminary data.</text>
</comment>
<evidence type="ECO:0000256" key="1">
    <source>
        <dbReference type="SAM" id="MobiDB-lite"/>
    </source>
</evidence>
<keyword evidence="2" id="KW-1133">Transmembrane helix</keyword>
<keyword evidence="2" id="KW-0812">Transmembrane</keyword>
<keyword evidence="4" id="KW-1185">Reference proteome</keyword>
<gene>
    <name evidence="3" type="ORF">NSPZN2_10890</name>
</gene>
<feature type="transmembrane region" description="Helical" evidence="2">
    <location>
        <begin position="97"/>
        <end position="118"/>
    </location>
</feature>
<feature type="transmembrane region" description="Helical" evidence="2">
    <location>
        <begin position="227"/>
        <end position="248"/>
    </location>
</feature>
<organism evidence="3 4">
    <name type="scientific">Nitrospira defluvii</name>
    <dbReference type="NCBI Taxonomy" id="330214"/>
    <lineage>
        <taxon>Bacteria</taxon>
        <taxon>Pseudomonadati</taxon>
        <taxon>Nitrospirota</taxon>
        <taxon>Nitrospiria</taxon>
        <taxon>Nitrospirales</taxon>
        <taxon>Nitrospiraceae</taxon>
        <taxon>Nitrospira</taxon>
    </lineage>
</organism>
<name>A0ABM8QLT7_9BACT</name>
<evidence type="ECO:0000313" key="4">
    <source>
        <dbReference type="Proteomes" id="UP000675880"/>
    </source>
</evidence>
<dbReference type="Proteomes" id="UP000675880">
    <property type="component" value="Unassembled WGS sequence"/>
</dbReference>
<accession>A0ABM8QLT7</accession>
<dbReference type="EMBL" id="CAJNBJ010000001">
    <property type="protein sequence ID" value="CAE6704266.1"/>
    <property type="molecule type" value="Genomic_DNA"/>
</dbReference>
<feature type="transmembrane region" description="Helical" evidence="2">
    <location>
        <begin position="260"/>
        <end position="280"/>
    </location>
</feature>
<proteinExistence type="predicted"/>